<dbReference type="InterPro" id="IPR046670">
    <property type="entry name" value="DUF6540"/>
</dbReference>
<dbReference type="EMBL" id="MU154794">
    <property type="protein sequence ID" value="KAF9487286.1"/>
    <property type="molecule type" value="Genomic_DNA"/>
</dbReference>
<dbReference type="Proteomes" id="UP000807025">
    <property type="component" value="Unassembled WGS sequence"/>
</dbReference>
<dbReference type="Pfam" id="PF20174">
    <property type="entry name" value="DUF6540"/>
    <property type="match status" value="1"/>
</dbReference>
<sequence length="164" mass="18616">MSNQRLNVGDILAVLFSRGDGETFHWAICIATTDKIARKYHAKEPIRDHWFFERPAPSHSILTSRTVCAAVKIGRVGPETNLNNLEQYLSQIPMEIPAAEVGFEARFSCRVWFKEAVRRLHQARIINCPDIYNLEAECKAYAQANEASQASWSGYLYHVSRCSA</sequence>
<name>A0A9P5ZGY9_PLEER</name>
<dbReference type="OrthoDB" id="3016366at2759"/>
<organism evidence="1 2">
    <name type="scientific">Pleurotus eryngii</name>
    <name type="common">Boletus of the steppes</name>
    <dbReference type="NCBI Taxonomy" id="5323"/>
    <lineage>
        <taxon>Eukaryota</taxon>
        <taxon>Fungi</taxon>
        <taxon>Dikarya</taxon>
        <taxon>Basidiomycota</taxon>
        <taxon>Agaricomycotina</taxon>
        <taxon>Agaricomycetes</taxon>
        <taxon>Agaricomycetidae</taxon>
        <taxon>Agaricales</taxon>
        <taxon>Pleurotineae</taxon>
        <taxon>Pleurotaceae</taxon>
        <taxon>Pleurotus</taxon>
    </lineage>
</organism>
<accession>A0A9P5ZGY9</accession>
<evidence type="ECO:0000313" key="2">
    <source>
        <dbReference type="Proteomes" id="UP000807025"/>
    </source>
</evidence>
<comment type="caution">
    <text evidence="1">The sequence shown here is derived from an EMBL/GenBank/DDBJ whole genome shotgun (WGS) entry which is preliminary data.</text>
</comment>
<gene>
    <name evidence="1" type="ORF">BDN71DRAFT_664049</name>
</gene>
<protein>
    <submittedName>
        <fullName evidence="1">Uncharacterized protein</fullName>
    </submittedName>
</protein>
<proteinExistence type="predicted"/>
<dbReference type="AlphaFoldDB" id="A0A9P5ZGY9"/>
<evidence type="ECO:0000313" key="1">
    <source>
        <dbReference type="EMBL" id="KAF9487286.1"/>
    </source>
</evidence>
<keyword evidence="2" id="KW-1185">Reference proteome</keyword>
<reference evidence="1" key="1">
    <citation type="submission" date="2020-11" db="EMBL/GenBank/DDBJ databases">
        <authorList>
            <consortium name="DOE Joint Genome Institute"/>
            <person name="Ahrendt S."/>
            <person name="Riley R."/>
            <person name="Andreopoulos W."/>
            <person name="Labutti K."/>
            <person name="Pangilinan J."/>
            <person name="Ruiz-Duenas F.J."/>
            <person name="Barrasa J.M."/>
            <person name="Sanchez-Garcia M."/>
            <person name="Camarero S."/>
            <person name="Miyauchi S."/>
            <person name="Serrano A."/>
            <person name="Linde D."/>
            <person name="Babiker R."/>
            <person name="Drula E."/>
            <person name="Ayuso-Fernandez I."/>
            <person name="Pacheco R."/>
            <person name="Padilla G."/>
            <person name="Ferreira P."/>
            <person name="Barriuso J."/>
            <person name="Kellner H."/>
            <person name="Castanera R."/>
            <person name="Alfaro M."/>
            <person name="Ramirez L."/>
            <person name="Pisabarro A.G."/>
            <person name="Kuo A."/>
            <person name="Tritt A."/>
            <person name="Lipzen A."/>
            <person name="He G."/>
            <person name="Yan M."/>
            <person name="Ng V."/>
            <person name="Cullen D."/>
            <person name="Martin F."/>
            <person name="Rosso M.-N."/>
            <person name="Henrissat B."/>
            <person name="Hibbett D."/>
            <person name="Martinez A.T."/>
            <person name="Grigoriev I.V."/>
        </authorList>
    </citation>
    <scope>NUCLEOTIDE SEQUENCE</scope>
    <source>
        <strain evidence="1">ATCC 90797</strain>
    </source>
</reference>